<dbReference type="EMBL" id="PEXV01000056">
    <property type="protein sequence ID" value="PIS41739.1"/>
    <property type="molecule type" value="Genomic_DNA"/>
</dbReference>
<keyword evidence="1" id="KW-0436">Ligase</keyword>
<dbReference type="SUPFAM" id="SSF52374">
    <property type="entry name" value="Nucleotidylyl transferase"/>
    <property type="match status" value="1"/>
</dbReference>
<evidence type="ECO:0000256" key="3">
    <source>
        <dbReference type="ARBA" id="ARBA00022840"/>
    </source>
</evidence>
<dbReference type="InterPro" id="IPR009080">
    <property type="entry name" value="tRNAsynth_Ia_anticodon-bd"/>
</dbReference>
<dbReference type="InterPro" id="IPR033709">
    <property type="entry name" value="Anticodon_Ile_ABEc"/>
</dbReference>
<dbReference type="InterPro" id="IPR013155">
    <property type="entry name" value="M/V/L/I-tRNA-synth_anticd-bd"/>
</dbReference>
<protein>
    <recommendedName>
        <fullName evidence="6">Methionyl/Valyl/Leucyl/Isoleucyl-tRNA synthetase anticodon-binding domain-containing protein</fullName>
    </recommendedName>
</protein>
<reference evidence="8" key="1">
    <citation type="submission" date="2017-09" db="EMBL/GenBank/DDBJ databases">
        <title>Depth-based differentiation of microbial function through sediment-hosted aquifers and enrichment of novel symbionts in the deep terrestrial subsurface.</title>
        <authorList>
            <person name="Probst A.J."/>
            <person name="Ladd B."/>
            <person name="Jarett J.K."/>
            <person name="Geller-Mcgrath D.E."/>
            <person name="Sieber C.M.K."/>
            <person name="Emerson J.B."/>
            <person name="Anantharaman K."/>
            <person name="Thomas B.C."/>
            <person name="Malmstrom R."/>
            <person name="Stieglmeier M."/>
            <person name="Klingl A."/>
            <person name="Woyke T."/>
            <person name="Ryan C.M."/>
            <person name="Banfield J.F."/>
        </authorList>
    </citation>
    <scope>NUCLEOTIDE SEQUENCE [LARGE SCALE GENOMIC DNA]</scope>
</reference>
<evidence type="ECO:0000313" key="7">
    <source>
        <dbReference type="EMBL" id="PIS41739.1"/>
    </source>
</evidence>
<dbReference type="GO" id="GO:0000049">
    <property type="term" value="F:tRNA binding"/>
    <property type="evidence" value="ECO:0007669"/>
    <property type="project" value="InterPro"/>
</dbReference>
<dbReference type="InterPro" id="IPR023586">
    <property type="entry name" value="Ile-tRNA-ligase_type2"/>
</dbReference>
<keyword evidence="5" id="KW-0030">Aminoacyl-tRNA synthetase</keyword>
<dbReference type="AlphaFoldDB" id="A0A2H0YTX6"/>
<evidence type="ECO:0000256" key="5">
    <source>
        <dbReference type="ARBA" id="ARBA00023146"/>
    </source>
</evidence>
<comment type="caution">
    <text evidence="7">The sequence shown here is derived from an EMBL/GenBank/DDBJ whole genome shotgun (WGS) entry which is preliminary data.</text>
</comment>
<dbReference type="SUPFAM" id="SSF47323">
    <property type="entry name" value="Anticodon-binding domain of a subclass of class I aminoacyl-tRNA synthetases"/>
    <property type="match status" value="1"/>
</dbReference>
<sequence>MSKSKGNIVEPWKVFHETGADPLRFLFFSMNQPGDVKLFSQDALREIVRKVFMILWNVQSFYLMYTKQGITTVPPASSHVLDRWLLARLEQTRATVTHELEAFHVFEGSRALRDFVQDLSTWYVRRSRDRMKSADPGAQQTLGFALWVTIRLFAPFTPLFSESMYLLLKGKSKAAASVHLTDWPSKIEGVDSSLIAGMSQARTVVELILSIRKEKNIKSRQPLAFAETTTEIPAEMLAIIAEEVNVDEIRYVSKITADIPAQERNGVHVGLSVAMTPALELRGKQRELLRHVNDLRKLARLTPGDIITLYVSAGKTVMDLISGYTEELKSTAGVFEIDFSIPDTVEVKKVAKISDEQITLGLTVRS</sequence>
<dbReference type="Proteomes" id="UP000228711">
    <property type="component" value="Unassembled WGS sequence"/>
</dbReference>
<dbReference type="PANTHER" id="PTHR42780:SF1">
    <property type="entry name" value="ISOLEUCINE--TRNA LIGASE, CYTOPLASMIC"/>
    <property type="match status" value="1"/>
</dbReference>
<evidence type="ECO:0000259" key="6">
    <source>
        <dbReference type="Pfam" id="PF08264"/>
    </source>
</evidence>
<dbReference type="GO" id="GO:0006428">
    <property type="term" value="P:isoleucyl-tRNA aminoacylation"/>
    <property type="evidence" value="ECO:0007669"/>
    <property type="project" value="TreeGrafter"/>
</dbReference>
<gene>
    <name evidence="7" type="ORF">COT25_01490</name>
</gene>
<proteinExistence type="predicted"/>
<dbReference type="GO" id="GO:0005524">
    <property type="term" value="F:ATP binding"/>
    <property type="evidence" value="ECO:0007669"/>
    <property type="project" value="UniProtKB-KW"/>
</dbReference>
<dbReference type="GO" id="GO:0004822">
    <property type="term" value="F:isoleucine-tRNA ligase activity"/>
    <property type="evidence" value="ECO:0007669"/>
    <property type="project" value="InterPro"/>
</dbReference>
<evidence type="ECO:0000256" key="4">
    <source>
        <dbReference type="ARBA" id="ARBA00022917"/>
    </source>
</evidence>
<evidence type="ECO:0000256" key="1">
    <source>
        <dbReference type="ARBA" id="ARBA00022598"/>
    </source>
</evidence>
<keyword evidence="2" id="KW-0547">Nucleotide-binding</keyword>
<organism evidence="7 8">
    <name type="scientific">Candidatus Kerfeldbacteria bacterium CG08_land_8_20_14_0_20_42_7</name>
    <dbReference type="NCBI Taxonomy" id="2014245"/>
    <lineage>
        <taxon>Bacteria</taxon>
        <taxon>Candidatus Kerfeldiibacteriota</taxon>
    </lineage>
</organism>
<keyword evidence="4" id="KW-0648">Protein biosynthesis</keyword>
<keyword evidence="3" id="KW-0067">ATP-binding</keyword>
<dbReference type="Gene3D" id="1.10.730.10">
    <property type="entry name" value="Isoleucyl-tRNA Synthetase, Domain 1"/>
    <property type="match status" value="1"/>
</dbReference>
<evidence type="ECO:0000256" key="2">
    <source>
        <dbReference type="ARBA" id="ARBA00022741"/>
    </source>
</evidence>
<dbReference type="Pfam" id="PF19302">
    <property type="entry name" value="DUF5915"/>
    <property type="match status" value="1"/>
</dbReference>
<dbReference type="Pfam" id="PF08264">
    <property type="entry name" value="Anticodon_1"/>
    <property type="match status" value="1"/>
</dbReference>
<name>A0A2H0YTX6_9BACT</name>
<dbReference type="PANTHER" id="PTHR42780">
    <property type="entry name" value="SOLEUCYL-TRNA SYNTHETASE"/>
    <property type="match status" value="1"/>
</dbReference>
<evidence type="ECO:0000313" key="8">
    <source>
        <dbReference type="Proteomes" id="UP000228711"/>
    </source>
</evidence>
<feature type="domain" description="Methionyl/Valyl/Leucyl/Isoleucyl-tRNA synthetase anticodon-binding" evidence="6">
    <location>
        <begin position="82"/>
        <end position="223"/>
    </location>
</feature>
<accession>A0A2H0YTX6</accession>
<dbReference type="CDD" id="cd07961">
    <property type="entry name" value="Anticodon_Ia_Ile_ABEc"/>
    <property type="match status" value="1"/>
</dbReference>